<accession>A0A2Z4Q7X5</accession>
<dbReference type="RefSeq" id="YP_009803008.1">
    <property type="nucleotide sequence ID" value="NC_047990.1"/>
</dbReference>
<proteinExistence type="predicted"/>
<dbReference type="KEGG" id="vg:54993566"/>
<dbReference type="Proteomes" id="UP000250774">
    <property type="component" value="Segment"/>
</dbReference>
<evidence type="ECO:0000313" key="2">
    <source>
        <dbReference type="Proteomes" id="UP000250774"/>
    </source>
</evidence>
<name>A0A2Z4Q7X5_9CAUD</name>
<reference evidence="2" key="1">
    <citation type="submission" date="2018-04" db="EMBL/GenBank/DDBJ databases">
        <authorList>
            <person name="Harrington T."/>
            <person name="Washburn E."/>
            <person name="Bricker J."/>
            <person name="McKinney A."/>
            <person name="Betsko A.J."/>
            <person name="Garlena R.A."/>
            <person name="Russell D.A."/>
            <person name="Pope W.A."/>
            <person name="Jacobs-Sera D."/>
            <person name="Hatfull G.F."/>
        </authorList>
    </citation>
    <scope>NUCLEOTIDE SEQUENCE [LARGE SCALE GENOMIC DNA]</scope>
</reference>
<evidence type="ECO:0000313" key="1">
    <source>
        <dbReference type="EMBL" id="AWY06152.1"/>
    </source>
</evidence>
<protein>
    <submittedName>
        <fullName evidence="1">Uncharacterized protein</fullName>
    </submittedName>
</protein>
<gene>
    <name evidence="1" type="primary">47</name>
    <name evidence="1" type="ORF">PBI_SUZY_47</name>
</gene>
<dbReference type="GeneID" id="54993566"/>
<organism evidence="1 2">
    <name type="scientific">Gordonia phage Suzy</name>
    <dbReference type="NCBI Taxonomy" id="2201430"/>
    <lineage>
        <taxon>Viruses</taxon>
        <taxon>Duplodnaviria</taxon>
        <taxon>Heunggongvirae</taxon>
        <taxon>Uroviricota</taxon>
        <taxon>Caudoviricetes</taxon>
        <taxon>Terapinvirus</taxon>
        <taxon>Terapinvirus suzy</taxon>
    </lineage>
</organism>
<sequence length="206" mass="23807">MSLEKANKFIGTARESGWETKWNCDEEHTWFRVTATRGPETLIIEWQNRQLAFSPSYQLHEMKVKVHSTKDAYRLVQAPKPDMDRYVKWQSRQRAANRRLNGEAAAMSEPAENVEYELPFDINADEDSTILKAIRGNTIVWRNSISKTVESCFVPYRTSDNKVFNWDLQNVFYLAEGETTGKSYLSFMDSNGQFRAVHLEALIGVV</sequence>
<keyword evidence="2" id="KW-1185">Reference proteome</keyword>
<dbReference type="EMBL" id="MH271313">
    <property type="protein sequence ID" value="AWY06152.1"/>
    <property type="molecule type" value="Genomic_DNA"/>
</dbReference>